<evidence type="ECO:0000256" key="4">
    <source>
        <dbReference type="ARBA" id="ARBA00022737"/>
    </source>
</evidence>
<dbReference type="Gene3D" id="3.30.160.60">
    <property type="entry name" value="Classic Zinc Finger"/>
    <property type="match status" value="5"/>
</dbReference>
<comment type="caution">
    <text evidence="11">The sequence shown here is derived from an EMBL/GenBank/DDBJ whole genome shotgun (WGS) entry which is preliminary data.</text>
</comment>
<dbReference type="InterPro" id="IPR056436">
    <property type="entry name" value="Znf-C2H2_ZIC1-5/GLI1-3-like"/>
</dbReference>
<dbReference type="InterPro" id="IPR043359">
    <property type="entry name" value="GLI-like"/>
</dbReference>
<feature type="domain" description="C2H2-type" evidence="10">
    <location>
        <begin position="455"/>
        <end position="484"/>
    </location>
</feature>
<dbReference type="PROSITE" id="PS00028">
    <property type="entry name" value="ZINC_FINGER_C2H2_1"/>
    <property type="match status" value="4"/>
</dbReference>
<dbReference type="FunFam" id="3.30.160.60:FF:000031">
    <property type="entry name" value="GLI family zinc finger 3"/>
    <property type="match status" value="1"/>
</dbReference>
<evidence type="ECO:0000256" key="1">
    <source>
        <dbReference type="ARBA" id="ARBA00004123"/>
    </source>
</evidence>
<dbReference type="EMBL" id="JAPWTK010000095">
    <property type="protein sequence ID" value="KAJ8950747.1"/>
    <property type="molecule type" value="Genomic_DNA"/>
</dbReference>
<accession>A0AAV8YHN1</accession>
<dbReference type="GO" id="GO:0140297">
    <property type="term" value="F:DNA-binding transcription factor binding"/>
    <property type="evidence" value="ECO:0007669"/>
    <property type="project" value="UniProtKB-ARBA"/>
</dbReference>
<proteinExistence type="inferred from homology"/>
<dbReference type="InterPro" id="IPR036236">
    <property type="entry name" value="Znf_C2H2_sf"/>
</dbReference>
<sequence length="625" mass="71428">MEQTLYVKLGGKVTLQNIGHLIRNTPYSIKTRSLSDVSKAIILFQMLLRNYEMSDQLYDPINHLSQTELMEKFNLAFYEAQTLSKTDVMSTFNDAAVAATPVAAGDHPADDYLIDYLISNSEDTPATTPNSDVDVNFDFGDFAVHFDQNFKGDEDRQTSRTESFDTETFTTESSYDYAKCSEENYNGNFSQFFVPPPFGAAEGDCERAADNAERVNLDNLDLDSIDICEELTGGSLDLDLAADLQEIEEPACEYGGNFLPPVGTITKNNVDFNNFLRSVPADDISYFSQDTANKSEFGHLIGTRYLNNNFVSAVNVTVEEEHGDPEHLFEASEDNQVVLTQAEALLNDDPLLSSSSIMYPSRRREYHAESYEYEYGTDCEEVSSSTNLQCKWERCYQMYDSQTSLVKHIEKCHVELKRGDEFTCYWENCPRKTKPFNARYKLLIHMRVHSGEKPNKCPFKGCDKAFSRLENLKIHQRSHTGERPYLCQFSSCTKSFSNSSDRAKHQRTHFDTKPYACQVMGCTKKYTDPSSLRKHVKNHTLEEQMQIKKKSCEDGSNFIAQSLAKKYFDPNKQRAIKSTSLTYSTNFEHSYSNTFLMEKKYDSVNIKQDLKNKISEKNKLRKLFC</sequence>
<protein>
    <recommendedName>
        <fullName evidence="10">C2H2-type domain-containing protein</fullName>
    </recommendedName>
</protein>
<feature type="domain" description="C2H2-type" evidence="10">
    <location>
        <begin position="427"/>
        <end position="454"/>
    </location>
</feature>
<keyword evidence="6" id="KW-0862">Zinc</keyword>
<dbReference type="GO" id="GO:0005634">
    <property type="term" value="C:nucleus"/>
    <property type="evidence" value="ECO:0007669"/>
    <property type="project" value="UniProtKB-SubCell"/>
</dbReference>
<gene>
    <name evidence="11" type="ORF">NQ318_011240</name>
</gene>
<comment type="subcellular location">
    <subcellularLocation>
        <location evidence="1">Nucleus</location>
    </subcellularLocation>
</comment>
<organism evidence="11 12">
    <name type="scientific">Aromia moschata</name>
    <dbReference type="NCBI Taxonomy" id="1265417"/>
    <lineage>
        <taxon>Eukaryota</taxon>
        <taxon>Metazoa</taxon>
        <taxon>Ecdysozoa</taxon>
        <taxon>Arthropoda</taxon>
        <taxon>Hexapoda</taxon>
        <taxon>Insecta</taxon>
        <taxon>Pterygota</taxon>
        <taxon>Neoptera</taxon>
        <taxon>Endopterygota</taxon>
        <taxon>Coleoptera</taxon>
        <taxon>Polyphaga</taxon>
        <taxon>Cucujiformia</taxon>
        <taxon>Chrysomeloidea</taxon>
        <taxon>Cerambycidae</taxon>
        <taxon>Cerambycinae</taxon>
        <taxon>Callichromatini</taxon>
        <taxon>Aromia</taxon>
    </lineage>
</organism>
<dbReference type="PANTHER" id="PTHR45718:SF7">
    <property type="entry name" value="C2H2-TYPE DOMAIN-CONTAINING PROTEIN"/>
    <property type="match status" value="1"/>
</dbReference>
<dbReference type="FunFam" id="3.30.160.60:FF:000048">
    <property type="entry name" value="GLI family zinc finger 3"/>
    <property type="match status" value="1"/>
</dbReference>
<feature type="domain" description="C2H2-type" evidence="10">
    <location>
        <begin position="515"/>
        <end position="544"/>
    </location>
</feature>
<dbReference type="AlphaFoldDB" id="A0AAV8YHN1"/>
<keyword evidence="7" id="KW-0238">DNA-binding</keyword>
<evidence type="ECO:0000256" key="2">
    <source>
        <dbReference type="ARBA" id="ARBA00010831"/>
    </source>
</evidence>
<keyword evidence="5 9" id="KW-0863">Zinc-finger</keyword>
<evidence type="ECO:0000256" key="7">
    <source>
        <dbReference type="ARBA" id="ARBA00023125"/>
    </source>
</evidence>
<feature type="domain" description="C2H2-type" evidence="10">
    <location>
        <begin position="485"/>
        <end position="514"/>
    </location>
</feature>
<evidence type="ECO:0000313" key="11">
    <source>
        <dbReference type="EMBL" id="KAJ8950747.1"/>
    </source>
</evidence>
<evidence type="ECO:0000259" key="10">
    <source>
        <dbReference type="PROSITE" id="PS50157"/>
    </source>
</evidence>
<evidence type="ECO:0000256" key="3">
    <source>
        <dbReference type="ARBA" id="ARBA00022723"/>
    </source>
</evidence>
<comment type="similarity">
    <text evidence="2">Belongs to the GLI C2H2-type zinc-finger protein family.</text>
</comment>
<dbReference type="SMART" id="SM00355">
    <property type="entry name" value="ZnF_C2H2"/>
    <property type="match status" value="5"/>
</dbReference>
<dbReference type="PANTHER" id="PTHR45718">
    <property type="entry name" value="TRANSCRIPTIONAL ACTIVATOR CUBITUS INTERRUPTUS"/>
    <property type="match status" value="1"/>
</dbReference>
<dbReference type="GO" id="GO:0000981">
    <property type="term" value="F:DNA-binding transcription factor activity, RNA polymerase II-specific"/>
    <property type="evidence" value="ECO:0007669"/>
    <property type="project" value="TreeGrafter"/>
</dbReference>
<dbReference type="SUPFAM" id="SSF57667">
    <property type="entry name" value="beta-beta-alpha zinc fingers"/>
    <property type="match status" value="3"/>
</dbReference>
<evidence type="ECO:0000313" key="12">
    <source>
        <dbReference type="Proteomes" id="UP001162162"/>
    </source>
</evidence>
<reference evidence="11" key="1">
    <citation type="journal article" date="2023" name="Insect Mol. Biol.">
        <title>Genome sequencing provides insights into the evolution of gene families encoding plant cell wall-degrading enzymes in longhorned beetles.</title>
        <authorList>
            <person name="Shin N.R."/>
            <person name="Okamura Y."/>
            <person name="Kirsch R."/>
            <person name="Pauchet Y."/>
        </authorList>
    </citation>
    <scope>NUCLEOTIDE SEQUENCE</scope>
    <source>
        <strain evidence="11">AMC_N1</strain>
    </source>
</reference>
<evidence type="ECO:0000256" key="9">
    <source>
        <dbReference type="PROSITE-ProRule" id="PRU00042"/>
    </source>
</evidence>
<keyword evidence="12" id="KW-1185">Reference proteome</keyword>
<dbReference type="Pfam" id="PF23561">
    <property type="entry name" value="zf-C2H2_15"/>
    <property type="match status" value="1"/>
</dbReference>
<dbReference type="Proteomes" id="UP001162162">
    <property type="component" value="Unassembled WGS sequence"/>
</dbReference>
<dbReference type="InterPro" id="IPR013087">
    <property type="entry name" value="Znf_C2H2_type"/>
</dbReference>
<name>A0AAV8YHN1_9CUCU</name>
<dbReference type="GO" id="GO:0000122">
    <property type="term" value="P:negative regulation of transcription by RNA polymerase II"/>
    <property type="evidence" value="ECO:0007669"/>
    <property type="project" value="UniProtKB-ARBA"/>
</dbReference>
<dbReference type="GO" id="GO:0000978">
    <property type="term" value="F:RNA polymerase II cis-regulatory region sequence-specific DNA binding"/>
    <property type="evidence" value="ECO:0007669"/>
    <property type="project" value="TreeGrafter"/>
</dbReference>
<keyword evidence="3" id="KW-0479">Metal-binding</keyword>
<evidence type="ECO:0000256" key="5">
    <source>
        <dbReference type="ARBA" id="ARBA00022771"/>
    </source>
</evidence>
<dbReference type="PROSITE" id="PS50157">
    <property type="entry name" value="ZINC_FINGER_C2H2_2"/>
    <property type="match status" value="4"/>
</dbReference>
<dbReference type="FunFam" id="3.30.160.60:FF:000019">
    <property type="entry name" value="GLI family zinc finger 3"/>
    <property type="match status" value="1"/>
</dbReference>
<evidence type="ECO:0000256" key="6">
    <source>
        <dbReference type="ARBA" id="ARBA00022833"/>
    </source>
</evidence>
<evidence type="ECO:0000256" key="8">
    <source>
        <dbReference type="ARBA" id="ARBA00023242"/>
    </source>
</evidence>
<dbReference type="Pfam" id="PF00096">
    <property type="entry name" value="zf-C2H2"/>
    <property type="match status" value="2"/>
</dbReference>
<dbReference type="GO" id="GO:0008270">
    <property type="term" value="F:zinc ion binding"/>
    <property type="evidence" value="ECO:0007669"/>
    <property type="project" value="UniProtKB-KW"/>
</dbReference>
<keyword evidence="8" id="KW-0539">Nucleus</keyword>
<keyword evidence="4" id="KW-0677">Repeat</keyword>